<reference evidence="2" key="1">
    <citation type="journal article" date="2020" name="mSystems">
        <title>Genome- and Community-Level Interaction Insights into Carbon Utilization and Element Cycling Functions of Hydrothermarchaeota in Hydrothermal Sediment.</title>
        <authorList>
            <person name="Zhou Z."/>
            <person name="Liu Y."/>
            <person name="Xu W."/>
            <person name="Pan J."/>
            <person name="Luo Z.H."/>
            <person name="Li M."/>
        </authorList>
    </citation>
    <scope>NUCLEOTIDE SEQUENCE [LARGE SCALE GENOMIC DNA]</scope>
    <source>
        <strain evidence="2">SpSt-339</strain>
    </source>
</reference>
<dbReference type="AlphaFoldDB" id="A0A7C2PH24"/>
<gene>
    <name evidence="2" type="ORF">ENQ76_08130</name>
</gene>
<organism evidence="2">
    <name type="scientific">Schlesneria paludicola</name>
    <dbReference type="NCBI Taxonomy" id="360056"/>
    <lineage>
        <taxon>Bacteria</taxon>
        <taxon>Pseudomonadati</taxon>
        <taxon>Planctomycetota</taxon>
        <taxon>Planctomycetia</taxon>
        <taxon>Planctomycetales</taxon>
        <taxon>Planctomycetaceae</taxon>
        <taxon>Schlesneria</taxon>
    </lineage>
</organism>
<name>A0A7C2PH24_9PLAN</name>
<dbReference type="Pfam" id="PF01882">
    <property type="entry name" value="DUF58"/>
    <property type="match status" value="1"/>
</dbReference>
<feature type="domain" description="DUF58" evidence="1">
    <location>
        <begin position="197"/>
        <end position="362"/>
    </location>
</feature>
<dbReference type="PANTHER" id="PTHR33608">
    <property type="entry name" value="BLL2464 PROTEIN"/>
    <property type="match status" value="1"/>
</dbReference>
<comment type="caution">
    <text evidence="2">The sequence shown here is derived from an EMBL/GenBank/DDBJ whole genome shotgun (WGS) entry which is preliminary data.</text>
</comment>
<dbReference type="InterPro" id="IPR036465">
    <property type="entry name" value="vWFA_dom_sf"/>
</dbReference>
<dbReference type="PANTHER" id="PTHR33608:SF3">
    <property type="entry name" value="SLR2013 PROTEIN"/>
    <property type="match status" value="1"/>
</dbReference>
<dbReference type="EMBL" id="DSOK01000237">
    <property type="protein sequence ID" value="HEN15417.1"/>
    <property type="molecule type" value="Genomic_DNA"/>
</dbReference>
<evidence type="ECO:0000259" key="1">
    <source>
        <dbReference type="Pfam" id="PF01882"/>
    </source>
</evidence>
<proteinExistence type="predicted"/>
<protein>
    <submittedName>
        <fullName evidence="2">DUF58 domain-containing protein</fullName>
    </submittedName>
</protein>
<sequence length="436" mass="49451">MMPRLRLLGLVALAGLPFVLTPVLPEATSAGLVATFGVVLVALIDRLLTPSLRQIEVFRESRPVLSVGVRNPVVVSLRNRGRQPITVHVHDEPPQPSQWFDLPFQATLPPQRTSTATYLVEPHHRGQNQFGTVFLRTTSRFGLWTLQDNRPLPQSVKIYPDIQSVRQIELLARQNRLAEAGVRLSRLRGRGSEFDRLREYRREDEYRHIDWKATARHQDLISREYVIERNQNLLIVLDSGRSMCNESGGVTHFDRALNAALLLTYVACRQGDTVGLLAGDRQVRRWVKPVRGRGGVERLIGQCYDLEPQYQATDYDLLVNELRLRYRKRSLVVLLTHAIDEIHLQTMAAAMRRLKSPHLVLTAFLRNVPLYERVNSQPTGDLDAIQIAAAAEMVAAQREQLAALPPTGLLVVDCLPEQLSSRLINRYLDVKARHLL</sequence>
<evidence type="ECO:0000313" key="2">
    <source>
        <dbReference type="EMBL" id="HEN15417.1"/>
    </source>
</evidence>
<accession>A0A7C2PH24</accession>
<dbReference type="InterPro" id="IPR002881">
    <property type="entry name" value="DUF58"/>
</dbReference>
<dbReference type="SUPFAM" id="SSF53300">
    <property type="entry name" value="vWA-like"/>
    <property type="match status" value="1"/>
</dbReference>